<name>A0ABV7X205_9HYPH</name>
<keyword evidence="3" id="KW-0597">Phosphoprotein</keyword>
<dbReference type="PROSITE" id="PS50109">
    <property type="entry name" value="HIS_KIN"/>
    <property type="match status" value="1"/>
</dbReference>
<dbReference type="SMART" id="SM00388">
    <property type="entry name" value="HisKA"/>
    <property type="match status" value="1"/>
</dbReference>
<dbReference type="GO" id="GO:0005524">
    <property type="term" value="F:ATP binding"/>
    <property type="evidence" value="ECO:0007669"/>
    <property type="project" value="UniProtKB-KW"/>
</dbReference>
<evidence type="ECO:0000256" key="6">
    <source>
        <dbReference type="SAM" id="Phobius"/>
    </source>
</evidence>
<feature type="domain" description="Histidine kinase" evidence="7">
    <location>
        <begin position="238"/>
        <end position="457"/>
    </location>
</feature>
<dbReference type="InterPro" id="IPR004358">
    <property type="entry name" value="Sig_transdc_His_kin-like_C"/>
</dbReference>
<dbReference type="SMART" id="SM00387">
    <property type="entry name" value="HATPase_c"/>
    <property type="match status" value="1"/>
</dbReference>
<dbReference type="InterPro" id="IPR003594">
    <property type="entry name" value="HATPase_dom"/>
</dbReference>
<dbReference type="EMBL" id="JBHRYD010000005">
    <property type="protein sequence ID" value="MFC3704608.1"/>
    <property type="molecule type" value="Genomic_DNA"/>
</dbReference>
<dbReference type="Proteomes" id="UP001595613">
    <property type="component" value="Unassembled WGS sequence"/>
</dbReference>
<dbReference type="RefSeq" id="WP_380096332.1">
    <property type="nucleotide sequence ID" value="NZ_JBHRYD010000005.1"/>
</dbReference>
<reference evidence="9" key="1">
    <citation type="journal article" date="2019" name="Int. J. Syst. Evol. Microbiol.">
        <title>The Global Catalogue of Microorganisms (GCM) 10K type strain sequencing project: providing services to taxonomists for standard genome sequencing and annotation.</title>
        <authorList>
            <consortium name="The Broad Institute Genomics Platform"/>
            <consortium name="The Broad Institute Genome Sequencing Center for Infectious Disease"/>
            <person name="Wu L."/>
            <person name="Ma J."/>
        </authorList>
    </citation>
    <scope>NUCLEOTIDE SEQUENCE [LARGE SCALE GENOMIC DNA]</scope>
    <source>
        <strain evidence="9">KCTC 42281</strain>
    </source>
</reference>
<evidence type="ECO:0000256" key="2">
    <source>
        <dbReference type="ARBA" id="ARBA00012438"/>
    </source>
</evidence>
<dbReference type="PANTHER" id="PTHR43047">
    <property type="entry name" value="TWO-COMPONENT HISTIDINE PROTEIN KINASE"/>
    <property type="match status" value="1"/>
</dbReference>
<comment type="catalytic activity">
    <reaction evidence="1">
        <text>ATP + protein L-histidine = ADP + protein N-phospho-L-histidine.</text>
        <dbReference type="EC" id="2.7.13.3"/>
    </reaction>
</comment>
<dbReference type="Pfam" id="PF02518">
    <property type="entry name" value="HATPase_c"/>
    <property type="match status" value="1"/>
</dbReference>
<feature type="transmembrane region" description="Helical" evidence="6">
    <location>
        <begin position="25"/>
        <end position="45"/>
    </location>
</feature>
<proteinExistence type="predicted"/>
<evidence type="ECO:0000313" key="8">
    <source>
        <dbReference type="EMBL" id="MFC3704608.1"/>
    </source>
</evidence>
<dbReference type="EC" id="2.7.13.3" evidence="2"/>
<evidence type="ECO:0000256" key="1">
    <source>
        <dbReference type="ARBA" id="ARBA00000085"/>
    </source>
</evidence>
<keyword evidence="6" id="KW-0472">Membrane</keyword>
<keyword evidence="8" id="KW-0067">ATP-binding</keyword>
<comment type="caution">
    <text evidence="8">The sequence shown here is derived from an EMBL/GenBank/DDBJ whole genome shotgun (WGS) entry which is preliminary data.</text>
</comment>
<keyword evidence="8" id="KW-0547">Nucleotide-binding</keyword>
<evidence type="ECO:0000259" key="7">
    <source>
        <dbReference type="PROSITE" id="PS50109"/>
    </source>
</evidence>
<evidence type="ECO:0000256" key="5">
    <source>
        <dbReference type="ARBA" id="ARBA00022777"/>
    </source>
</evidence>
<protein>
    <recommendedName>
        <fullName evidence="2">histidine kinase</fullName>
        <ecNumber evidence="2">2.7.13.3</ecNumber>
    </recommendedName>
</protein>
<dbReference type="Gene3D" id="3.30.450.20">
    <property type="entry name" value="PAS domain"/>
    <property type="match status" value="1"/>
</dbReference>
<dbReference type="InterPro" id="IPR036890">
    <property type="entry name" value="HATPase_C_sf"/>
</dbReference>
<dbReference type="SUPFAM" id="SSF55874">
    <property type="entry name" value="ATPase domain of HSP90 chaperone/DNA topoisomerase II/histidine kinase"/>
    <property type="match status" value="1"/>
</dbReference>
<dbReference type="Gene3D" id="1.10.287.130">
    <property type="match status" value="1"/>
</dbReference>
<dbReference type="InterPro" id="IPR003661">
    <property type="entry name" value="HisK_dim/P_dom"/>
</dbReference>
<evidence type="ECO:0000256" key="3">
    <source>
        <dbReference type="ARBA" id="ARBA00022553"/>
    </source>
</evidence>
<sequence length="465" mass="49894">MRSSEASGAGAFGFRVGMGKYREQLSSGLAIAAIAILGAALFVAYDASRTFELLEISEYSRWDSFFGLAGRGAAALVLACALIVLATRQRPPASGRRDDYRQLASAIPMGLACWTRSGRLIVCNENYRRSLGAGGADPDYREAIGRLVSGGEMRLLCEDERSRLLELSRPDGTCLLIEERPLGEGNFVTLVTDITERKRADAMLGAIRQEQRLLARRYHEEKLKAEAASRAKTNFLAHLSHDIRTPLNHIIGFAELMQHETYGPMGDQRYAEYVETIKTSGEHLLASFAAILDLAELENGQKALRQDIVLLDEVLDTVIKRFRGQMQRAGVRLTVGPASGAVLRGDRLGLTRMIGNIMDNAVRFTRSGGSVTLATYAAEDGVVVEISDTGIGMSEERLAGLSQPFALGDATFTRDGVGPGLGISIARAIAELSGGHIAIDSAPSLGTTVAISLPIEPAAAELAAA</sequence>
<keyword evidence="6" id="KW-0812">Transmembrane</keyword>
<dbReference type="InterPro" id="IPR036097">
    <property type="entry name" value="HisK_dim/P_sf"/>
</dbReference>
<organism evidence="8 9">
    <name type="scientific">Devosia honganensis</name>
    <dbReference type="NCBI Taxonomy" id="1610527"/>
    <lineage>
        <taxon>Bacteria</taxon>
        <taxon>Pseudomonadati</taxon>
        <taxon>Pseudomonadota</taxon>
        <taxon>Alphaproteobacteria</taxon>
        <taxon>Hyphomicrobiales</taxon>
        <taxon>Devosiaceae</taxon>
        <taxon>Devosia</taxon>
    </lineage>
</organism>
<evidence type="ECO:0000256" key="4">
    <source>
        <dbReference type="ARBA" id="ARBA00022679"/>
    </source>
</evidence>
<dbReference type="InterPro" id="IPR005467">
    <property type="entry name" value="His_kinase_dom"/>
</dbReference>
<dbReference type="SUPFAM" id="SSF47384">
    <property type="entry name" value="Homodimeric domain of signal transducing histidine kinase"/>
    <property type="match status" value="1"/>
</dbReference>
<dbReference type="PRINTS" id="PR00344">
    <property type="entry name" value="BCTRLSENSOR"/>
</dbReference>
<keyword evidence="9" id="KW-1185">Reference proteome</keyword>
<dbReference type="Pfam" id="PF00512">
    <property type="entry name" value="HisKA"/>
    <property type="match status" value="1"/>
</dbReference>
<keyword evidence="4" id="KW-0808">Transferase</keyword>
<dbReference type="CDD" id="cd00082">
    <property type="entry name" value="HisKA"/>
    <property type="match status" value="1"/>
</dbReference>
<evidence type="ECO:0000313" key="9">
    <source>
        <dbReference type="Proteomes" id="UP001595613"/>
    </source>
</evidence>
<gene>
    <name evidence="8" type="ORF">ACFOOL_07545</name>
</gene>
<feature type="transmembrane region" description="Helical" evidence="6">
    <location>
        <begin position="65"/>
        <end position="87"/>
    </location>
</feature>
<keyword evidence="6" id="KW-1133">Transmembrane helix</keyword>
<dbReference type="Gene3D" id="3.30.565.10">
    <property type="entry name" value="Histidine kinase-like ATPase, C-terminal domain"/>
    <property type="match status" value="1"/>
</dbReference>
<keyword evidence="5" id="KW-0418">Kinase</keyword>
<dbReference type="PANTHER" id="PTHR43047:SF72">
    <property type="entry name" value="OSMOSENSING HISTIDINE PROTEIN KINASE SLN1"/>
    <property type="match status" value="1"/>
</dbReference>
<accession>A0ABV7X205</accession>